<sequence length="319" mass="35927">MDGYFCIQFPHHLQDALGCTNNTTMFSQPPSSVRTTGGRFHPYLGRSNYFQGYFSSAEASNQGGSLSCYQPNACAYPAKYQQQQPTTDEAFSTMKTSRETDFGLNQHMAGDISQLSTLKTLQDVCALGIATASLANAARLNGNVLSSTIQGSVKRTFENQNEIEGAIFYHPFYNRRRRAAAPEEGMTRTRDKYRVVYTEKQRKGLEQAYEENKFITMETRTKLSKEIDLSDRQVNKVLNALIQKHLQVFFIHTVQLLINKLGCLQNNHICVFIDIFRSKSGFKTEEQRNAGIRSGRLLKTAPRPTPIRATLPVSSTAHQ</sequence>
<dbReference type="Gene3D" id="1.10.10.60">
    <property type="entry name" value="Homeodomain-like"/>
    <property type="match status" value="1"/>
</dbReference>
<comment type="subcellular location">
    <subcellularLocation>
        <location evidence="1 3 4">Nucleus</location>
    </subcellularLocation>
</comment>
<evidence type="ECO:0000313" key="6">
    <source>
        <dbReference type="EMBL" id="KAH3838743.1"/>
    </source>
</evidence>
<dbReference type="PANTHER" id="PTHR24332:SF9">
    <property type="entry name" value="HOMEOTIC PROTEIN CAUDAL"/>
    <property type="match status" value="1"/>
</dbReference>
<keyword evidence="3 4" id="KW-0371">Homeobox</keyword>
<evidence type="ECO:0000313" key="7">
    <source>
        <dbReference type="Proteomes" id="UP000828390"/>
    </source>
</evidence>
<evidence type="ECO:0000256" key="4">
    <source>
        <dbReference type="RuleBase" id="RU000682"/>
    </source>
</evidence>
<dbReference type="GO" id="GO:0006357">
    <property type="term" value="P:regulation of transcription by RNA polymerase II"/>
    <property type="evidence" value="ECO:0007669"/>
    <property type="project" value="TreeGrafter"/>
</dbReference>
<protein>
    <recommendedName>
        <fullName evidence="5">Homeobox domain-containing protein</fullName>
    </recommendedName>
</protein>
<dbReference type="SUPFAM" id="SSF46689">
    <property type="entry name" value="Homeodomain-like"/>
    <property type="match status" value="1"/>
</dbReference>
<dbReference type="GO" id="GO:0005634">
    <property type="term" value="C:nucleus"/>
    <property type="evidence" value="ECO:0007669"/>
    <property type="project" value="UniProtKB-SubCell"/>
</dbReference>
<dbReference type="AlphaFoldDB" id="A0A9D4KFU5"/>
<dbReference type="GO" id="GO:0003700">
    <property type="term" value="F:DNA-binding transcription factor activity"/>
    <property type="evidence" value="ECO:0007669"/>
    <property type="project" value="TreeGrafter"/>
</dbReference>
<dbReference type="InterPro" id="IPR001356">
    <property type="entry name" value="HD"/>
</dbReference>
<dbReference type="SMART" id="SM00389">
    <property type="entry name" value="HOX"/>
    <property type="match status" value="1"/>
</dbReference>
<comment type="caution">
    <text evidence="6">The sequence shown here is derived from an EMBL/GenBank/DDBJ whole genome shotgun (WGS) entry which is preliminary data.</text>
</comment>
<comment type="similarity">
    <text evidence="2">Belongs to the Caudal homeobox family.</text>
</comment>
<dbReference type="GO" id="GO:0030154">
    <property type="term" value="P:cell differentiation"/>
    <property type="evidence" value="ECO:0007669"/>
    <property type="project" value="TreeGrafter"/>
</dbReference>
<dbReference type="EMBL" id="JAIWYP010000004">
    <property type="protein sequence ID" value="KAH3838743.1"/>
    <property type="molecule type" value="Genomic_DNA"/>
</dbReference>
<dbReference type="InterPro" id="IPR009057">
    <property type="entry name" value="Homeodomain-like_sf"/>
</dbReference>
<dbReference type="PANTHER" id="PTHR24332">
    <property type="entry name" value="HOMEOBOX PROTEIN CDX"/>
    <property type="match status" value="1"/>
</dbReference>
<dbReference type="Pfam" id="PF00046">
    <property type="entry name" value="Homeodomain"/>
    <property type="match status" value="1"/>
</dbReference>
<reference evidence="6" key="2">
    <citation type="submission" date="2020-11" db="EMBL/GenBank/DDBJ databases">
        <authorList>
            <person name="McCartney M.A."/>
            <person name="Auch B."/>
            <person name="Kono T."/>
            <person name="Mallez S."/>
            <person name="Becker A."/>
            <person name="Gohl D.M."/>
            <person name="Silverstein K.A.T."/>
            <person name="Koren S."/>
            <person name="Bechman K.B."/>
            <person name="Herman A."/>
            <person name="Abrahante J.E."/>
            <person name="Garbe J."/>
        </authorList>
    </citation>
    <scope>NUCLEOTIDE SEQUENCE</scope>
    <source>
        <strain evidence="6">Duluth1</strain>
        <tissue evidence="6">Whole animal</tissue>
    </source>
</reference>
<evidence type="ECO:0000256" key="1">
    <source>
        <dbReference type="ARBA" id="ARBA00004123"/>
    </source>
</evidence>
<evidence type="ECO:0000259" key="5">
    <source>
        <dbReference type="PROSITE" id="PS50071"/>
    </source>
</evidence>
<dbReference type="Proteomes" id="UP000828390">
    <property type="component" value="Unassembled WGS sequence"/>
</dbReference>
<dbReference type="PROSITE" id="PS50071">
    <property type="entry name" value="HOMEOBOX_2"/>
    <property type="match status" value="1"/>
</dbReference>
<dbReference type="GO" id="GO:0009948">
    <property type="term" value="P:anterior/posterior axis specification"/>
    <property type="evidence" value="ECO:0007669"/>
    <property type="project" value="TreeGrafter"/>
</dbReference>
<keyword evidence="3 4" id="KW-0539">Nucleus</keyword>
<evidence type="ECO:0000256" key="2">
    <source>
        <dbReference type="ARBA" id="ARBA00010341"/>
    </source>
</evidence>
<dbReference type="GO" id="GO:0009887">
    <property type="term" value="P:animal organ morphogenesis"/>
    <property type="evidence" value="ECO:0007669"/>
    <property type="project" value="TreeGrafter"/>
</dbReference>
<accession>A0A9D4KFU5</accession>
<dbReference type="CDD" id="cd00086">
    <property type="entry name" value="homeodomain"/>
    <property type="match status" value="1"/>
</dbReference>
<feature type="DNA-binding region" description="Homeobox" evidence="3">
    <location>
        <begin position="190"/>
        <end position="236"/>
    </location>
</feature>
<proteinExistence type="inferred from homology"/>
<keyword evidence="7" id="KW-1185">Reference proteome</keyword>
<dbReference type="GO" id="GO:0000977">
    <property type="term" value="F:RNA polymerase II transcription regulatory region sequence-specific DNA binding"/>
    <property type="evidence" value="ECO:0007669"/>
    <property type="project" value="TreeGrafter"/>
</dbReference>
<evidence type="ECO:0000256" key="3">
    <source>
        <dbReference type="PROSITE-ProRule" id="PRU00108"/>
    </source>
</evidence>
<reference evidence="6" key="1">
    <citation type="journal article" date="2019" name="bioRxiv">
        <title>The Genome of the Zebra Mussel, Dreissena polymorpha: A Resource for Invasive Species Research.</title>
        <authorList>
            <person name="McCartney M.A."/>
            <person name="Auch B."/>
            <person name="Kono T."/>
            <person name="Mallez S."/>
            <person name="Zhang Y."/>
            <person name="Obille A."/>
            <person name="Becker A."/>
            <person name="Abrahante J.E."/>
            <person name="Garbe J."/>
            <person name="Badalamenti J.P."/>
            <person name="Herman A."/>
            <person name="Mangelson H."/>
            <person name="Liachko I."/>
            <person name="Sullivan S."/>
            <person name="Sone E.D."/>
            <person name="Koren S."/>
            <person name="Silverstein K.A.T."/>
            <person name="Beckman K.B."/>
            <person name="Gohl D.M."/>
        </authorList>
    </citation>
    <scope>NUCLEOTIDE SEQUENCE</scope>
    <source>
        <strain evidence="6">Duluth1</strain>
        <tissue evidence="6">Whole animal</tissue>
    </source>
</reference>
<name>A0A9D4KFU5_DREPO</name>
<gene>
    <name evidence="6" type="ORF">DPMN_112157</name>
</gene>
<organism evidence="6 7">
    <name type="scientific">Dreissena polymorpha</name>
    <name type="common">Zebra mussel</name>
    <name type="synonym">Mytilus polymorpha</name>
    <dbReference type="NCBI Taxonomy" id="45954"/>
    <lineage>
        <taxon>Eukaryota</taxon>
        <taxon>Metazoa</taxon>
        <taxon>Spiralia</taxon>
        <taxon>Lophotrochozoa</taxon>
        <taxon>Mollusca</taxon>
        <taxon>Bivalvia</taxon>
        <taxon>Autobranchia</taxon>
        <taxon>Heteroconchia</taxon>
        <taxon>Euheterodonta</taxon>
        <taxon>Imparidentia</taxon>
        <taxon>Neoheterodontei</taxon>
        <taxon>Myida</taxon>
        <taxon>Dreissenoidea</taxon>
        <taxon>Dreissenidae</taxon>
        <taxon>Dreissena</taxon>
    </lineage>
</organism>
<feature type="domain" description="Homeobox" evidence="5">
    <location>
        <begin position="188"/>
        <end position="235"/>
    </location>
</feature>
<dbReference type="InterPro" id="IPR047152">
    <property type="entry name" value="Caudal_homeobox"/>
</dbReference>
<keyword evidence="3 4" id="KW-0238">DNA-binding</keyword>